<accession>A0ABT2VM55</accession>
<evidence type="ECO:0000313" key="6">
    <source>
        <dbReference type="Proteomes" id="UP001209257"/>
    </source>
</evidence>
<reference evidence="6" key="1">
    <citation type="submission" date="2023-07" db="EMBL/GenBank/DDBJ databases">
        <title>Study on multiphase classification of strain Alteromonas salexigens isolated from the Yellow Sea.</title>
        <authorList>
            <person name="Sun L."/>
        </authorList>
    </citation>
    <scope>NUCLEOTIDE SEQUENCE [LARGE SCALE GENOMIC DNA]</scope>
    <source>
        <strain evidence="6">ASW11-19</strain>
    </source>
</reference>
<proteinExistence type="predicted"/>
<dbReference type="InterPro" id="IPR003347">
    <property type="entry name" value="JmjC_dom"/>
</dbReference>
<comment type="cofactor">
    <cofactor evidence="1">
        <name>Fe(2+)</name>
        <dbReference type="ChEBI" id="CHEBI:29033"/>
    </cofactor>
</comment>
<sequence>MTFSADQFLQDHWQKSPVVLRNFYPDFDDPLDEHDLAGLAQEDDVDSRIIREVNGNWHLDQGPFDDFSEPCQGHWTLLVQDVDKYIAEVDGLTEAFRFIPNWRVDDVMVSFAVAGAGVGSHVDQYDVFLVQGKGKRRWRVGPPGNYQEVFPHPSLRQLSSFPTHFEVELQPGDVLYIPPGWPHEGVTIKDSLTYSVGFRAPTTADITQCLTDALDSCQLPVTRYTDPTLARAVHPASVPLHTLTVLKEQLIDAIHSEAFDEALLRLLSDQHLPVDVPDELLTVDTLRQHLDAGTSFGLAAGCRPLFCDEDSASEFSFYVNGERFAVSRQYDCVFKELLDGALLDLAMYQRIKSFAELEILTTLINKRYWVLWDHDD</sequence>
<dbReference type="SMART" id="SM00558">
    <property type="entry name" value="JmjC"/>
    <property type="match status" value="1"/>
</dbReference>
<keyword evidence="2" id="KW-0479">Metal-binding</keyword>
<dbReference type="SUPFAM" id="SSF51197">
    <property type="entry name" value="Clavaminate synthase-like"/>
    <property type="match status" value="1"/>
</dbReference>
<dbReference type="EMBL" id="JAOTJC010000006">
    <property type="protein sequence ID" value="MCU7554395.1"/>
    <property type="molecule type" value="Genomic_DNA"/>
</dbReference>
<dbReference type="Gene3D" id="3.40.366.30">
    <property type="entry name" value="50S ribosomal protein L16 arginine hydroxylase, Chain A, Domain 2"/>
    <property type="match status" value="1"/>
</dbReference>
<dbReference type="Gene3D" id="2.60.120.650">
    <property type="entry name" value="Cupin"/>
    <property type="match status" value="1"/>
</dbReference>
<evidence type="ECO:0000256" key="1">
    <source>
        <dbReference type="ARBA" id="ARBA00001954"/>
    </source>
</evidence>
<dbReference type="PANTHER" id="PTHR13096:SF8">
    <property type="entry name" value="RIBOSOMAL OXYGENASE 1"/>
    <property type="match status" value="1"/>
</dbReference>
<dbReference type="PANTHER" id="PTHR13096">
    <property type="entry name" value="MINA53 MYC INDUCED NUCLEAR ANTIGEN"/>
    <property type="match status" value="1"/>
</dbReference>
<evidence type="ECO:0000313" key="5">
    <source>
        <dbReference type="EMBL" id="MCU7554395.1"/>
    </source>
</evidence>
<gene>
    <name evidence="5" type="ORF">OCL06_07275</name>
</gene>
<organism evidence="5 6">
    <name type="scientific">Alteromonas salexigens</name>
    <dbReference type="NCBI Taxonomy" id="2982530"/>
    <lineage>
        <taxon>Bacteria</taxon>
        <taxon>Pseudomonadati</taxon>
        <taxon>Pseudomonadota</taxon>
        <taxon>Gammaproteobacteria</taxon>
        <taxon>Alteromonadales</taxon>
        <taxon>Alteromonadaceae</taxon>
        <taxon>Alteromonas/Salinimonas group</taxon>
        <taxon>Alteromonas</taxon>
    </lineage>
</organism>
<keyword evidence="6" id="KW-1185">Reference proteome</keyword>
<dbReference type="PROSITE" id="PS51184">
    <property type="entry name" value="JMJC"/>
    <property type="match status" value="1"/>
</dbReference>
<dbReference type="Proteomes" id="UP001209257">
    <property type="component" value="Unassembled WGS sequence"/>
</dbReference>
<evidence type="ECO:0000256" key="3">
    <source>
        <dbReference type="ARBA" id="ARBA00023004"/>
    </source>
</evidence>
<evidence type="ECO:0000256" key="2">
    <source>
        <dbReference type="ARBA" id="ARBA00022723"/>
    </source>
</evidence>
<keyword evidence="3" id="KW-0408">Iron</keyword>
<evidence type="ECO:0000259" key="4">
    <source>
        <dbReference type="PROSITE" id="PS51184"/>
    </source>
</evidence>
<name>A0ABT2VM55_9ALTE</name>
<comment type="caution">
    <text evidence="5">The sequence shown here is derived from an EMBL/GenBank/DDBJ whole genome shotgun (WGS) entry which is preliminary data.</text>
</comment>
<feature type="domain" description="JmjC" evidence="4">
    <location>
        <begin position="88"/>
        <end position="215"/>
    </location>
</feature>
<dbReference type="RefSeq" id="WP_262993068.1">
    <property type="nucleotide sequence ID" value="NZ_JAOTJC010000006.1"/>
</dbReference>
<dbReference type="InterPro" id="IPR039994">
    <property type="entry name" value="NO66-like"/>
</dbReference>
<protein>
    <submittedName>
        <fullName evidence="5">Cupin domain-containing protein</fullName>
    </submittedName>
</protein>
<dbReference type="Pfam" id="PF08007">
    <property type="entry name" value="JmjC_2"/>
    <property type="match status" value="1"/>
</dbReference>